<dbReference type="eggNOG" id="arCOG01254">
    <property type="taxonomic scope" value="Archaea"/>
</dbReference>
<dbReference type="SUPFAM" id="SSF55186">
    <property type="entry name" value="ThrRS/AlaRS common domain"/>
    <property type="match status" value="1"/>
</dbReference>
<dbReference type="SMART" id="SM00863">
    <property type="entry name" value="tRNA_SAD"/>
    <property type="match status" value="1"/>
</dbReference>
<dbReference type="GO" id="GO:0005524">
    <property type="term" value="F:ATP binding"/>
    <property type="evidence" value="ECO:0007669"/>
    <property type="project" value="InterPro"/>
</dbReference>
<dbReference type="InterPro" id="IPR009000">
    <property type="entry name" value="Transl_B-barrel_sf"/>
</dbReference>
<dbReference type="PaxDb" id="768679-TTX_0925"/>
<dbReference type="Gene3D" id="2.40.30.130">
    <property type="match status" value="1"/>
</dbReference>
<dbReference type="GO" id="GO:0006419">
    <property type="term" value="P:alanyl-tRNA aminoacylation"/>
    <property type="evidence" value="ECO:0007669"/>
    <property type="project" value="InterPro"/>
</dbReference>
<dbReference type="InterPro" id="IPR018164">
    <property type="entry name" value="Ala-tRNA-synth_IIc_N"/>
</dbReference>
<dbReference type="PANTHER" id="PTHR43462:SF1">
    <property type="entry name" value="ALANYL-TRNA EDITING PROTEIN AARSD1"/>
    <property type="match status" value="1"/>
</dbReference>
<dbReference type="KEGG" id="ttn:TTX_0925"/>
<dbReference type="GO" id="GO:0005737">
    <property type="term" value="C:cytoplasm"/>
    <property type="evidence" value="ECO:0007669"/>
    <property type="project" value="UniProtKB-SubCell"/>
</dbReference>
<evidence type="ECO:0000256" key="5">
    <source>
        <dbReference type="ARBA" id="ARBA00022833"/>
    </source>
</evidence>
<dbReference type="SUPFAM" id="SSF50447">
    <property type="entry name" value="Translation proteins"/>
    <property type="match status" value="1"/>
</dbReference>
<evidence type="ECO:0000256" key="4">
    <source>
        <dbReference type="ARBA" id="ARBA00022723"/>
    </source>
</evidence>
<evidence type="ECO:0000313" key="7">
    <source>
        <dbReference type="EMBL" id="CCC81577.1"/>
    </source>
</evidence>
<evidence type="ECO:0000256" key="1">
    <source>
        <dbReference type="ARBA" id="ARBA00001947"/>
    </source>
</evidence>
<feature type="domain" description="Alanyl-transfer RNA synthetases family profile" evidence="6">
    <location>
        <begin position="1"/>
        <end position="237"/>
    </location>
</feature>
<organism evidence="7 8">
    <name type="scientific">Thermoproteus tenax (strain ATCC 35583 / DSM 2078 / JCM 9277 / NBRC 100435 / Kra 1)</name>
    <dbReference type="NCBI Taxonomy" id="768679"/>
    <lineage>
        <taxon>Archaea</taxon>
        <taxon>Thermoproteota</taxon>
        <taxon>Thermoprotei</taxon>
        <taxon>Thermoproteales</taxon>
        <taxon>Thermoproteaceae</taxon>
        <taxon>Thermoproteus</taxon>
    </lineage>
</organism>
<evidence type="ECO:0000256" key="3">
    <source>
        <dbReference type="ARBA" id="ARBA00022490"/>
    </source>
</evidence>
<gene>
    <name evidence="7" type="ordered locus">TTX_0925</name>
</gene>
<dbReference type="GO" id="GO:0046872">
    <property type="term" value="F:metal ion binding"/>
    <property type="evidence" value="ECO:0007669"/>
    <property type="project" value="UniProtKB-KW"/>
</dbReference>
<dbReference type="PROSITE" id="PS50860">
    <property type="entry name" value="AA_TRNA_LIGASE_II_ALA"/>
    <property type="match status" value="1"/>
</dbReference>
<dbReference type="NCBIfam" id="NF040865">
    <property type="entry name" value="a_tRNA_ed_AlaXM"/>
    <property type="match status" value="1"/>
</dbReference>
<dbReference type="InterPro" id="IPR053424">
    <property type="entry name" value="Alanyl-tRNA_Edit-Domain"/>
</dbReference>
<dbReference type="InterPro" id="IPR018165">
    <property type="entry name" value="Ala-tRNA-synth_IIc_core"/>
</dbReference>
<dbReference type="AlphaFoldDB" id="G4RPT2"/>
<dbReference type="HOGENOM" id="CLU_004485_3_2_2"/>
<dbReference type="GO" id="GO:0004813">
    <property type="term" value="F:alanine-tRNA ligase activity"/>
    <property type="evidence" value="ECO:0007669"/>
    <property type="project" value="InterPro"/>
</dbReference>
<sequence length="237" mass="26767">MRTRLLYQEDSYIREFEASVVDVIDNKVILDKTAFHDGEGGVEADTGYLEATGARYRVRAGREGGEVVHIVEGGHNIKVNDIVRGVLDWEPRYRKMRLHTAAHILSAVLYKRHNALITGGEITPEYARDDFSIEGDMSQVRRAFEEAIAEVNEIVARGIEVKVYWLPREEALKIPGITKLAERTPPNLPVLRIVEIPGVDVQADGGPHVKNTQEIGQVKIVKIENRGRNKKRIYYTV</sequence>
<keyword evidence="8" id="KW-1185">Reference proteome</keyword>
<comment type="subcellular location">
    <subcellularLocation>
        <location evidence="2">Cytoplasm</location>
    </subcellularLocation>
</comment>
<dbReference type="GO" id="GO:0002161">
    <property type="term" value="F:aminoacyl-tRNA deacylase activity"/>
    <property type="evidence" value="ECO:0007669"/>
    <property type="project" value="UniProtKB-ARBA"/>
</dbReference>
<keyword evidence="3" id="KW-0963">Cytoplasm</keyword>
<proteinExistence type="predicted"/>
<dbReference type="PANTHER" id="PTHR43462">
    <property type="entry name" value="ALANYL-TRNA EDITING PROTEIN"/>
    <property type="match status" value="1"/>
</dbReference>
<keyword evidence="7" id="KW-0378">Hydrolase</keyword>
<comment type="cofactor">
    <cofactor evidence="1">
        <name>Zn(2+)</name>
        <dbReference type="ChEBI" id="CHEBI:29105"/>
    </cofactor>
</comment>
<keyword evidence="4" id="KW-0479">Metal-binding</keyword>
<evidence type="ECO:0000313" key="8">
    <source>
        <dbReference type="Proteomes" id="UP000002654"/>
    </source>
</evidence>
<dbReference type="Proteomes" id="UP000002654">
    <property type="component" value="Chromosome"/>
</dbReference>
<dbReference type="InterPro" id="IPR012947">
    <property type="entry name" value="tRNA_SAD"/>
</dbReference>
<protein>
    <submittedName>
        <fullName evidence="7">Metal-dependent hydrolase related to alanyl-tRNA synthetase HxxxH domain</fullName>
    </submittedName>
</protein>
<evidence type="ECO:0000259" key="6">
    <source>
        <dbReference type="PROSITE" id="PS50860"/>
    </source>
</evidence>
<dbReference type="Pfam" id="PF07973">
    <property type="entry name" value="tRNA_SAD"/>
    <property type="match status" value="1"/>
</dbReference>
<dbReference type="GO" id="GO:0003676">
    <property type="term" value="F:nucleic acid binding"/>
    <property type="evidence" value="ECO:0007669"/>
    <property type="project" value="InterPro"/>
</dbReference>
<dbReference type="EMBL" id="FN869859">
    <property type="protein sequence ID" value="CCC81577.1"/>
    <property type="molecule type" value="Genomic_DNA"/>
</dbReference>
<dbReference type="InterPro" id="IPR051335">
    <property type="entry name" value="Alanyl-tRNA_Editing_Enzymes"/>
</dbReference>
<reference evidence="7 8" key="1">
    <citation type="journal article" date="2011" name="PLoS ONE">
        <title>The complete genome sequence of Thermoproteus tenax: a physiologically versatile member of the Crenarchaeota.</title>
        <authorList>
            <person name="Siebers B."/>
            <person name="Zaparty M."/>
            <person name="Raddatz G."/>
            <person name="Tjaden B."/>
            <person name="Albers S.V."/>
            <person name="Bell S.D."/>
            <person name="Blombach F."/>
            <person name="Kletzin A."/>
            <person name="Kyrpides N."/>
            <person name="Lanz C."/>
            <person name="Plagens A."/>
            <person name="Rampp M."/>
            <person name="Rosinus A."/>
            <person name="von Jan M."/>
            <person name="Makarova K.S."/>
            <person name="Klenk H.P."/>
            <person name="Schuster S.C."/>
            <person name="Hensel R."/>
        </authorList>
    </citation>
    <scope>NUCLEOTIDE SEQUENCE [LARGE SCALE GENOMIC DNA]</scope>
    <source>
        <strain evidence="8">ATCC 35583 / DSM 2078 / JCM 9277 / NBRC 100435 / Kra 1</strain>
    </source>
</reference>
<evidence type="ECO:0000256" key="2">
    <source>
        <dbReference type="ARBA" id="ARBA00004496"/>
    </source>
</evidence>
<dbReference type="RefSeq" id="WP_014126833.1">
    <property type="nucleotide sequence ID" value="NC_016070.1"/>
</dbReference>
<name>G4RPT2_THETK</name>
<accession>G4RPT2</accession>
<dbReference type="GeneID" id="11261818"/>
<keyword evidence="5" id="KW-0862">Zinc</keyword>
<dbReference type="Pfam" id="PF01411">
    <property type="entry name" value="tRNA-synt_2c"/>
    <property type="match status" value="1"/>
</dbReference>
<dbReference type="InterPro" id="IPR018163">
    <property type="entry name" value="Thr/Ala-tRNA-synth_IIc_edit"/>
</dbReference>
<dbReference type="PATRIC" id="fig|768679.9.peg.935"/>
<dbReference type="OrthoDB" id="11392at2157"/>
<dbReference type="Gene3D" id="3.30.980.10">
    <property type="entry name" value="Threonyl-trna Synthetase, Chain A, domain 2"/>
    <property type="match status" value="1"/>
</dbReference>
<dbReference type="STRING" id="768679.TTX_0925"/>